<dbReference type="EMBL" id="JAJOZI010000091">
    <property type="protein sequence ID" value="MCD7040058.1"/>
    <property type="molecule type" value="Genomic_DNA"/>
</dbReference>
<dbReference type="Proteomes" id="UP001154922">
    <property type="component" value="Unassembled WGS sequence"/>
</dbReference>
<evidence type="ECO:0000256" key="1">
    <source>
        <dbReference type="ARBA" id="ARBA00023015"/>
    </source>
</evidence>
<keyword evidence="3" id="KW-0804">Transcription</keyword>
<dbReference type="SUPFAM" id="SSF46689">
    <property type="entry name" value="Homeodomain-like"/>
    <property type="match status" value="1"/>
</dbReference>
<dbReference type="PANTHER" id="PTHR47506:SF7">
    <property type="entry name" value="TRANSCRIPTIONAL REGULATORY PROTEIN"/>
    <property type="match status" value="1"/>
</dbReference>
<evidence type="ECO:0000313" key="6">
    <source>
        <dbReference type="EMBL" id="MCD7040058.1"/>
    </source>
</evidence>
<evidence type="ECO:0000259" key="5">
    <source>
        <dbReference type="PROSITE" id="PS50977"/>
    </source>
</evidence>
<evidence type="ECO:0000256" key="3">
    <source>
        <dbReference type="ARBA" id="ARBA00023163"/>
    </source>
</evidence>
<dbReference type="Pfam" id="PF00440">
    <property type="entry name" value="TetR_N"/>
    <property type="match status" value="1"/>
</dbReference>
<evidence type="ECO:0000313" key="7">
    <source>
        <dbReference type="Proteomes" id="UP001154922"/>
    </source>
</evidence>
<dbReference type="PRINTS" id="PR00455">
    <property type="entry name" value="HTHTETR"/>
</dbReference>
<proteinExistence type="predicted"/>
<feature type="domain" description="HTH tetR-type" evidence="5">
    <location>
        <begin position="9"/>
        <end position="69"/>
    </location>
</feature>
<keyword evidence="2 4" id="KW-0238">DNA-binding</keyword>
<reference evidence="6 7" key="1">
    <citation type="journal article" date="2022" name="Int. J. Syst. Evol. Microbiol.">
        <title>Pseudomonas petroselini sp. nov., a pathogen causing bacterial rot of parsley in Japan.</title>
        <authorList>
            <person name="Sawada H."/>
            <person name="Fujikawa T."/>
            <person name="Osada S."/>
            <person name="Satou M."/>
        </authorList>
    </citation>
    <scope>NUCLEOTIDE SEQUENCE [LARGE SCALE GENOMIC DNA]</scope>
    <source>
        <strain evidence="6 7">MAFF 311096</strain>
    </source>
</reference>
<sequence>MRTSKAQARKNRTRVVESASVLFRERGYDGVGVKELMAGVGLTHGGFYNQFSSKSTLMIEATSFALSQMTADSNPSDFIKYYVSRTHRDSVGQGCAIAALGGDAARQRIEIKSVFETGIEKLISGLSYGLSANEQKKARAKAVSLLAQAVGAIVLSRACPDDALLADEILDSCKLSLAI</sequence>
<protein>
    <submittedName>
        <fullName evidence="6">TetR/AcrR family transcriptional regulator</fullName>
    </submittedName>
</protein>
<gene>
    <name evidence="6" type="ORF">LRQ20_17220</name>
</gene>
<evidence type="ECO:0000256" key="4">
    <source>
        <dbReference type="PROSITE-ProRule" id="PRU00335"/>
    </source>
</evidence>
<keyword evidence="1" id="KW-0805">Transcription regulation</keyword>
<name>A0ABS8QXE8_9PSED</name>
<dbReference type="Gene3D" id="1.10.10.60">
    <property type="entry name" value="Homeodomain-like"/>
    <property type="match status" value="1"/>
</dbReference>
<dbReference type="RefSeq" id="WP_231808886.1">
    <property type="nucleotide sequence ID" value="NZ_JAJOZG010000106.1"/>
</dbReference>
<keyword evidence="7" id="KW-1185">Reference proteome</keyword>
<evidence type="ECO:0000256" key="2">
    <source>
        <dbReference type="ARBA" id="ARBA00023125"/>
    </source>
</evidence>
<organism evidence="6 7">
    <name type="scientific">Pseudomonas petroselini</name>
    <dbReference type="NCBI Taxonomy" id="2899822"/>
    <lineage>
        <taxon>Bacteria</taxon>
        <taxon>Pseudomonadati</taxon>
        <taxon>Pseudomonadota</taxon>
        <taxon>Gammaproteobacteria</taxon>
        <taxon>Pseudomonadales</taxon>
        <taxon>Pseudomonadaceae</taxon>
        <taxon>Pseudomonas</taxon>
    </lineage>
</organism>
<dbReference type="InterPro" id="IPR009057">
    <property type="entry name" value="Homeodomain-like_sf"/>
</dbReference>
<dbReference type="PANTHER" id="PTHR47506">
    <property type="entry name" value="TRANSCRIPTIONAL REGULATORY PROTEIN"/>
    <property type="match status" value="1"/>
</dbReference>
<comment type="caution">
    <text evidence="6">The sequence shown here is derived from an EMBL/GenBank/DDBJ whole genome shotgun (WGS) entry which is preliminary data.</text>
</comment>
<feature type="DNA-binding region" description="H-T-H motif" evidence="4">
    <location>
        <begin position="32"/>
        <end position="51"/>
    </location>
</feature>
<reference evidence="6 7" key="2">
    <citation type="journal article" date="2023" name="Plant Pathol.">
        <title>Dismantling and reorganizing Pseudomonas marginalis sensu#lato.</title>
        <authorList>
            <person name="Sawada H."/>
            <person name="Fujikawa T."/>
            <person name="Satou M."/>
        </authorList>
    </citation>
    <scope>NUCLEOTIDE SEQUENCE [LARGE SCALE GENOMIC DNA]</scope>
    <source>
        <strain evidence="6 7">MAFF 311096</strain>
    </source>
</reference>
<dbReference type="SUPFAM" id="SSF48498">
    <property type="entry name" value="Tetracyclin repressor-like, C-terminal domain"/>
    <property type="match status" value="1"/>
</dbReference>
<dbReference type="PROSITE" id="PS50977">
    <property type="entry name" value="HTH_TETR_2"/>
    <property type="match status" value="1"/>
</dbReference>
<dbReference type="Gene3D" id="1.10.357.10">
    <property type="entry name" value="Tetracycline Repressor, domain 2"/>
    <property type="match status" value="1"/>
</dbReference>
<dbReference type="InterPro" id="IPR036271">
    <property type="entry name" value="Tet_transcr_reg_TetR-rel_C_sf"/>
</dbReference>
<accession>A0ABS8QXE8</accession>
<dbReference type="InterPro" id="IPR001647">
    <property type="entry name" value="HTH_TetR"/>
</dbReference>